<name>A0A2U2EKP0_9FIRM</name>
<sequence>MYRNIRNYENVTKMNIQGVGMYDIPAIAPTEYQEAELISFNYAKSCKSPANKAVHFFVDDYQFNRVWNCADDYISMLRKFKYVCTPDFSLYTDHPRAIQIYNHYRKHWCGAYWQAHGIRVVPTIGWSDEASFAWCFDGEPTDSVVAVSSVGTQNSEYSKELFLTGYREMMKRLTPTHIIFYGKVPKECEGNIIRVESLSEKLKKRGTLNEV</sequence>
<dbReference type="AlphaFoldDB" id="A0A2U2EKP0"/>
<evidence type="ECO:0008006" key="3">
    <source>
        <dbReference type="Google" id="ProtNLM"/>
    </source>
</evidence>
<reference evidence="1 2" key="1">
    <citation type="submission" date="2014-09" db="EMBL/GenBank/DDBJ databases">
        <title>Butyrate-producing bacteria isolated from human gut.</title>
        <authorList>
            <person name="Zhang Q."/>
            <person name="Zhao L."/>
        </authorList>
    </citation>
    <scope>NUCLEOTIDE SEQUENCE [LARGE SCALE GENOMIC DNA]</scope>
    <source>
        <strain evidence="1 2">R22</strain>
    </source>
</reference>
<dbReference type="RefSeq" id="WP_109256919.1">
    <property type="nucleotide sequence ID" value="NZ_JRFS01000001.1"/>
</dbReference>
<dbReference type="InterPro" id="IPR025530">
    <property type="entry name" value="DUF4417"/>
</dbReference>
<dbReference type="EMBL" id="JRFS01000001">
    <property type="protein sequence ID" value="PWE85080.1"/>
    <property type="molecule type" value="Genomic_DNA"/>
</dbReference>
<dbReference type="Proteomes" id="UP000245905">
    <property type="component" value="Unassembled WGS sequence"/>
</dbReference>
<protein>
    <recommendedName>
        <fullName evidence="3">DUF4417 domain-containing protein</fullName>
    </recommendedName>
</protein>
<comment type="caution">
    <text evidence="1">The sequence shown here is derived from an EMBL/GenBank/DDBJ whole genome shotgun (WGS) entry which is preliminary data.</text>
</comment>
<accession>A0A2U2EKP0</accession>
<organism evidence="1 2">
    <name type="scientific">Agathobacter rectalis</name>
    <dbReference type="NCBI Taxonomy" id="39491"/>
    <lineage>
        <taxon>Bacteria</taxon>
        <taxon>Bacillati</taxon>
        <taxon>Bacillota</taxon>
        <taxon>Clostridia</taxon>
        <taxon>Lachnospirales</taxon>
        <taxon>Lachnospiraceae</taxon>
        <taxon>Agathobacter</taxon>
    </lineage>
</organism>
<gene>
    <name evidence="1" type="ORF">LD38_00220</name>
</gene>
<dbReference type="Pfam" id="PF14386">
    <property type="entry name" value="DUF4417"/>
    <property type="match status" value="1"/>
</dbReference>
<proteinExistence type="predicted"/>
<evidence type="ECO:0000313" key="2">
    <source>
        <dbReference type="Proteomes" id="UP000245905"/>
    </source>
</evidence>
<evidence type="ECO:0000313" key="1">
    <source>
        <dbReference type="EMBL" id="PWE85080.1"/>
    </source>
</evidence>